<dbReference type="CDD" id="cd02932">
    <property type="entry name" value="OYE_YqiM_FMN"/>
    <property type="match status" value="1"/>
</dbReference>
<accession>A0A2N3N6S2</accession>
<evidence type="ECO:0000313" key="9">
    <source>
        <dbReference type="Proteomes" id="UP000233524"/>
    </source>
</evidence>
<dbReference type="InterPro" id="IPR001155">
    <property type="entry name" value="OxRdtase_FMN_N"/>
</dbReference>
<dbReference type="STRING" id="41688.A0A2N3N6S2"/>
<evidence type="ECO:0000259" key="7">
    <source>
        <dbReference type="Pfam" id="PF00724"/>
    </source>
</evidence>
<dbReference type="SUPFAM" id="SSF51395">
    <property type="entry name" value="FMN-linked oxidoreductases"/>
    <property type="match status" value="1"/>
</dbReference>
<evidence type="ECO:0000256" key="5">
    <source>
        <dbReference type="ARBA" id="ARBA00023002"/>
    </source>
</evidence>
<dbReference type="InParanoid" id="A0A2N3N6S2"/>
<dbReference type="InterPro" id="IPR044152">
    <property type="entry name" value="YqjM-like"/>
</dbReference>
<dbReference type="EMBL" id="NLAX01000700">
    <property type="protein sequence ID" value="PKS08131.1"/>
    <property type="molecule type" value="Genomic_DNA"/>
</dbReference>
<reference evidence="8 9" key="1">
    <citation type="journal article" date="2017" name="G3 (Bethesda)">
        <title>First Draft Genome Sequence of the Pathogenic Fungus Lomentospora prolificans (Formerly Scedosporium prolificans).</title>
        <authorList>
            <person name="Luo R."/>
            <person name="Zimin A."/>
            <person name="Workman R."/>
            <person name="Fan Y."/>
            <person name="Pertea G."/>
            <person name="Grossman N."/>
            <person name="Wear M.P."/>
            <person name="Jia B."/>
            <person name="Miller H."/>
            <person name="Casadevall A."/>
            <person name="Timp W."/>
            <person name="Zhang S.X."/>
            <person name="Salzberg S.L."/>
        </authorList>
    </citation>
    <scope>NUCLEOTIDE SEQUENCE [LARGE SCALE GENOMIC DNA]</scope>
    <source>
        <strain evidence="8 9">JHH-5317</strain>
    </source>
</reference>
<feature type="region of interest" description="Disordered" evidence="6">
    <location>
        <begin position="46"/>
        <end position="66"/>
    </location>
</feature>
<sequence length="452" mass="49017">MDAYLKKRVHPHHCVPVSRSETPVSEKEKKCASTIFNVAAKNVPFFTPEQNPPAGTAADPQPSGKPIPKLFTPLTIRGVTMQNRIWVSPMCQYSAHEGFHTLWHTTHYGGMAQRGPGLVMIEATAVQANGRITPEDSGIWLDAHVDELRKHTQFAHSQNALIAIQLAHAGRKASTVAPWLSSGAVATKEAGGWPDNVYGPSDIPFADNYPTPRAMTIEEIDELKEDFVLAAKRSIAAGFDVIELHFAHGYLVSSFLSPASNKRTDKYGGSFENRTRLALELVEGVRAVMPEDMPLFVRISATEWLDTNPDYQGESWTVDQTIKLAHLFAERGVDVLDVSSGGNHALQKVKGGPGYQAPFAKAVKKAVGDKMLVSTVGSIKDGVLAEQLISGGKDEDDTPVDLVAAGRMFQKNPGLVWQWADDLGTSIQVAHQIGWGFGGRGGKTKTPVANIP</sequence>
<dbReference type="PANTHER" id="PTHR43303">
    <property type="entry name" value="NADPH DEHYDROGENASE C23G7.10C-RELATED"/>
    <property type="match status" value="1"/>
</dbReference>
<dbReference type="Proteomes" id="UP000233524">
    <property type="component" value="Unassembled WGS sequence"/>
</dbReference>
<comment type="cofactor">
    <cofactor evidence="1">
        <name>FMN</name>
        <dbReference type="ChEBI" id="CHEBI:58210"/>
    </cofactor>
</comment>
<evidence type="ECO:0000256" key="2">
    <source>
        <dbReference type="ARBA" id="ARBA00022630"/>
    </source>
</evidence>
<dbReference type="Pfam" id="PF00724">
    <property type="entry name" value="Oxidored_FMN"/>
    <property type="match status" value="1"/>
</dbReference>
<keyword evidence="5" id="KW-0560">Oxidoreductase</keyword>
<name>A0A2N3N6S2_9PEZI</name>
<feature type="domain" description="NADH:flavin oxidoreductase/NADH oxidase N-terminal" evidence="7">
    <location>
        <begin position="69"/>
        <end position="418"/>
    </location>
</feature>
<dbReference type="GO" id="GO:0050661">
    <property type="term" value="F:NADP binding"/>
    <property type="evidence" value="ECO:0007669"/>
    <property type="project" value="InterPro"/>
</dbReference>
<keyword evidence="3" id="KW-0288">FMN</keyword>
<dbReference type="PANTHER" id="PTHR43303:SF4">
    <property type="entry name" value="NADPH DEHYDROGENASE C23G7.10C-RELATED"/>
    <property type="match status" value="1"/>
</dbReference>
<protein>
    <recommendedName>
        <fullName evidence="7">NADH:flavin oxidoreductase/NADH oxidase N-terminal domain-containing protein</fullName>
    </recommendedName>
</protein>
<dbReference type="GO" id="GO:0010181">
    <property type="term" value="F:FMN binding"/>
    <property type="evidence" value="ECO:0007669"/>
    <property type="project" value="InterPro"/>
</dbReference>
<dbReference type="AlphaFoldDB" id="A0A2N3N6S2"/>
<organism evidence="8 9">
    <name type="scientific">Lomentospora prolificans</name>
    <dbReference type="NCBI Taxonomy" id="41688"/>
    <lineage>
        <taxon>Eukaryota</taxon>
        <taxon>Fungi</taxon>
        <taxon>Dikarya</taxon>
        <taxon>Ascomycota</taxon>
        <taxon>Pezizomycotina</taxon>
        <taxon>Sordariomycetes</taxon>
        <taxon>Hypocreomycetidae</taxon>
        <taxon>Microascales</taxon>
        <taxon>Microascaceae</taxon>
        <taxon>Lomentospora</taxon>
    </lineage>
</organism>
<keyword evidence="9" id="KW-1185">Reference proteome</keyword>
<evidence type="ECO:0000313" key="8">
    <source>
        <dbReference type="EMBL" id="PKS08131.1"/>
    </source>
</evidence>
<dbReference type="GO" id="GO:0003959">
    <property type="term" value="F:NADPH dehydrogenase activity"/>
    <property type="evidence" value="ECO:0007669"/>
    <property type="project" value="InterPro"/>
</dbReference>
<keyword evidence="2" id="KW-0285">Flavoprotein</keyword>
<evidence type="ECO:0000256" key="4">
    <source>
        <dbReference type="ARBA" id="ARBA00022857"/>
    </source>
</evidence>
<gene>
    <name evidence="8" type="ORF">jhhlp_005406</name>
</gene>
<evidence type="ECO:0000256" key="6">
    <source>
        <dbReference type="SAM" id="MobiDB-lite"/>
    </source>
</evidence>
<evidence type="ECO:0000256" key="1">
    <source>
        <dbReference type="ARBA" id="ARBA00001917"/>
    </source>
</evidence>
<dbReference type="Gene3D" id="3.20.20.70">
    <property type="entry name" value="Aldolase class I"/>
    <property type="match status" value="1"/>
</dbReference>
<dbReference type="InterPro" id="IPR013785">
    <property type="entry name" value="Aldolase_TIM"/>
</dbReference>
<dbReference type="VEuPathDB" id="FungiDB:jhhlp_005406"/>
<keyword evidence="4" id="KW-0521">NADP</keyword>
<proteinExistence type="predicted"/>
<evidence type="ECO:0000256" key="3">
    <source>
        <dbReference type="ARBA" id="ARBA00022643"/>
    </source>
</evidence>
<comment type="caution">
    <text evidence="8">The sequence shown here is derived from an EMBL/GenBank/DDBJ whole genome shotgun (WGS) entry which is preliminary data.</text>
</comment>
<dbReference type="OrthoDB" id="72788at2759"/>